<dbReference type="Proteomes" id="UP000779574">
    <property type="component" value="Unassembled WGS sequence"/>
</dbReference>
<evidence type="ECO:0000313" key="2">
    <source>
        <dbReference type="Proteomes" id="UP000779574"/>
    </source>
</evidence>
<gene>
    <name evidence="1" type="ORF">KCU76_g3575</name>
</gene>
<proteinExistence type="predicted"/>
<accession>A0A9P8ERS2</accession>
<reference evidence="1" key="2">
    <citation type="submission" date="2021-08" db="EMBL/GenBank/DDBJ databases">
        <authorList>
            <person name="Gostincar C."/>
            <person name="Sun X."/>
            <person name="Song Z."/>
            <person name="Gunde-Cimerman N."/>
        </authorList>
    </citation>
    <scope>NUCLEOTIDE SEQUENCE</scope>
    <source>
        <strain evidence="1">EXF-9911</strain>
    </source>
</reference>
<dbReference type="AlphaFoldDB" id="A0A9P8ERS2"/>
<dbReference type="PANTHER" id="PTHR42085">
    <property type="entry name" value="F-BOX DOMAIN-CONTAINING PROTEIN"/>
    <property type="match status" value="1"/>
</dbReference>
<feature type="non-terminal residue" evidence="1">
    <location>
        <position position="388"/>
    </location>
</feature>
<dbReference type="EMBL" id="JAHFXF010000096">
    <property type="protein sequence ID" value="KAG9696666.1"/>
    <property type="molecule type" value="Genomic_DNA"/>
</dbReference>
<comment type="caution">
    <text evidence="1">The sequence shown here is derived from an EMBL/GenBank/DDBJ whole genome shotgun (WGS) entry which is preliminary data.</text>
</comment>
<protein>
    <submittedName>
        <fullName evidence="1">Uncharacterized protein</fullName>
    </submittedName>
</protein>
<reference evidence="1" key="1">
    <citation type="journal article" date="2021" name="J Fungi (Basel)">
        <title>Virulence traits and population genomics of the black yeast Aureobasidium melanogenum.</title>
        <authorList>
            <person name="Cernosa A."/>
            <person name="Sun X."/>
            <person name="Gostincar C."/>
            <person name="Fang C."/>
            <person name="Gunde-Cimerman N."/>
            <person name="Song Z."/>
        </authorList>
    </citation>
    <scope>NUCLEOTIDE SEQUENCE</scope>
    <source>
        <strain evidence="1">EXF-9911</strain>
    </source>
</reference>
<sequence length="388" mass="45367">MVPNIPSNFGDLVRFMNSLLPEKREKIIRKYRPSAPRTPHDPRNLTQRSIMARSIKQPVKTQAEKDEEKNQERCREFTELLEKCCDEGICFCKHKLPENYGKRCRVLERIMREAKEQPTLYSSWSVEDLQTEVRKRNIALPKKRSKAGLTKLLQQSDSSRPFRLMHLPVEVRLRIYGMAFDGGRTGDLDASSRADIAEPALLRTSRQIRDEATAVFYGTPYFRFHLPWLEEARERKEWFAGSELKWLQHISPTNLKDLRYVSFRLSLLFDVYDIQIDLASRSVDDWLIPYGSMRLTCPCQRQKRWTLAEWRKKTSDMARPENQEIVSANFDECDKIADKAIQDFHALCGQGDKIEPTIAGLAILAEAAHFILDSRDFWMFACVDWDHY</sequence>
<name>A0A9P8ERS2_AURME</name>
<dbReference type="PANTHER" id="PTHR42085:SF2">
    <property type="entry name" value="F-BOX DOMAIN-CONTAINING PROTEIN"/>
    <property type="match status" value="1"/>
</dbReference>
<dbReference type="InterPro" id="IPR038883">
    <property type="entry name" value="AN11006-like"/>
</dbReference>
<evidence type="ECO:0000313" key="1">
    <source>
        <dbReference type="EMBL" id="KAG9696666.1"/>
    </source>
</evidence>
<organism evidence="1 2">
    <name type="scientific">Aureobasidium melanogenum</name>
    <name type="common">Aureobasidium pullulans var. melanogenum</name>
    <dbReference type="NCBI Taxonomy" id="46634"/>
    <lineage>
        <taxon>Eukaryota</taxon>
        <taxon>Fungi</taxon>
        <taxon>Dikarya</taxon>
        <taxon>Ascomycota</taxon>
        <taxon>Pezizomycotina</taxon>
        <taxon>Dothideomycetes</taxon>
        <taxon>Dothideomycetidae</taxon>
        <taxon>Dothideales</taxon>
        <taxon>Saccotheciaceae</taxon>
        <taxon>Aureobasidium</taxon>
    </lineage>
</organism>
<dbReference type="OrthoDB" id="62952at2759"/>